<dbReference type="Proteomes" id="UP001652626">
    <property type="component" value="Chromosome 11"/>
</dbReference>
<protein>
    <submittedName>
        <fullName evidence="4">LOW QUALITY PROTEIN: uncharacterized protein LOC113396169</fullName>
    </submittedName>
</protein>
<dbReference type="GeneID" id="113396169"/>
<keyword evidence="2" id="KW-0472">Membrane</keyword>
<organism evidence="3 4">
    <name type="scientific">Vanessa tameamea</name>
    <name type="common">Kamehameha butterfly</name>
    <dbReference type="NCBI Taxonomy" id="334116"/>
    <lineage>
        <taxon>Eukaryota</taxon>
        <taxon>Metazoa</taxon>
        <taxon>Ecdysozoa</taxon>
        <taxon>Arthropoda</taxon>
        <taxon>Hexapoda</taxon>
        <taxon>Insecta</taxon>
        <taxon>Pterygota</taxon>
        <taxon>Neoptera</taxon>
        <taxon>Endopterygota</taxon>
        <taxon>Lepidoptera</taxon>
        <taxon>Glossata</taxon>
        <taxon>Ditrysia</taxon>
        <taxon>Papilionoidea</taxon>
        <taxon>Nymphalidae</taxon>
        <taxon>Nymphalinae</taxon>
        <taxon>Vanessa</taxon>
    </lineage>
</organism>
<evidence type="ECO:0000256" key="2">
    <source>
        <dbReference type="SAM" id="Phobius"/>
    </source>
</evidence>
<feature type="region of interest" description="Disordered" evidence="1">
    <location>
        <begin position="157"/>
        <end position="190"/>
    </location>
</feature>
<feature type="transmembrane region" description="Helical" evidence="2">
    <location>
        <begin position="30"/>
        <end position="52"/>
    </location>
</feature>
<sequence length="349" mass="38091">MGLDVARHSSATIDEDNFLGTVAQEKRKWLFRYCFAFLSFFACVSAIVGPAANSSKVVIVTKADTYLDAYSKSRVDAEKAKEGVVIVTAKDGEKKISNRDDSYNSGYDYSPPYSSSDSFSSSGSPSYSAPSSYSGSSNSYLPPSSYGPPVKFESDVTYTSPPNTYGPPASNYGPPAHSYGPPAQSYGPPSHSYGPPAPVYGPPIHKPAPLAPVYGPPLKPSYGVPYTAPGLSFFDKLSLKLDILTIAKLMLKFLIFKKIVTMIAVVCMLLVIPKLISFKKDKDGTEEDERKFGGRNVVELNSAQQLLERAMYVYGRQRADCGLTCRVRSVIDDIYHFQPYFRVNGNAES</sequence>
<dbReference type="OMA" id="YEFQPYF"/>
<keyword evidence="3" id="KW-1185">Reference proteome</keyword>
<accession>A0A8B8HYJ8</accession>
<dbReference type="RefSeq" id="XP_026489785.2">
    <property type="nucleotide sequence ID" value="XM_026634000.2"/>
</dbReference>
<keyword evidence="2" id="KW-0812">Transmembrane</keyword>
<evidence type="ECO:0000313" key="4">
    <source>
        <dbReference type="RefSeq" id="XP_026489785.2"/>
    </source>
</evidence>
<feature type="transmembrane region" description="Helical" evidence="2">
    <location>
        <begin position="249"/>
        <end position="272"/>
    </location>
</feature>
<proteinExistence type="predicted"/>
<dbReference type="OrthoDB" id="8122776at2759"/>
<keyword evidence="2" id="KW-1133">Transmembrane helix</keyword>
<reference evidence="4" key="1">
    <citation type="submission" date="2025-08" db="UniProtKB">
        <authorList>
            <consortium name="RefSeq"/>
        </authorList>
    </citation>
    <scope>IDENTIFICATION</scope>
    <source>
        <tissue evidence="4">Whole body</tissue>
    </source>
</reference>
<evidence type="ECO:0000256" key="1">
    <source>
        <dbReference type="SAM" id="MobiDB-lite"/>
    </source>
</evidence>
<name>A0A8B8HYJ8_VANTA</name>
<dbReference type="AlphaFoldDB" id="A0A8B8HYJ8"/>
<evidence type="ECO:0000313" key="3">
    <source>
        <dbReference type="Proteomes" id="UP001652626"/>
    </source>
</evidence>
<gene>
    <name evidence="4" type="primary">LOC113396169</name>
</gene>